<keyword evidence="12" id="KW-1185">Reference proteome</keyword>
<dbReference type="InterPro" id="IPR021133">
    <property type="entry name" value="HEAT_type_2"/>
</dbReference>
<evidence type="ECO:0000256" key="8">
    <source>
        <dbReference type="ARBA" id="ARBA00023242"/>
    </source>
</evidence>
<dbReference type="InterPro" id="IPR040122">
    <property type="entry name" value="Importin_beta"/>
</dbReference>
<dbReference type="SUPFAM" id="SSF48371">
    <property type="entry name" value="ARM repeat"/>
    <property type="match status" value="2"/>
</dbReference>
<feature type="domain" description="Importin N-terminal" evidence="10">
    <location>
        <begin position="21"/>
        <end position="101"/>
    </location>
</feature>
<feature type="repeat" description="HEAT" evidence="9">
    <location>
        <begin position="525"/>
        <end position="563"/>
    </location>
</feature>
<comment type="subcellular location">
    <subcellularLocation>
        <location evidence="2">Cytoplasm</location>
    </subcellularLocation>
    <subcellularLocation>
        <location evidence="1">Nucleus envelope</location>
    </subcellularLocation>
</comment>
<evidence type="ECO:0000256" key="4">
    <source>
        <dbReference type="ARBA" id="ARBA00022448"/>
    </source>
</evidence>
<evidence type="ECO:0000256" key="6">
    <source>
        <dbReference type="ARBA" id="ARBA00022737"/>
    </source>
</evidence>
<dbReference type="GO" id="GO:0005737">
    <property type="term" value="C:cytoplasm"/>
    <property type="evidence" value="ECO:0007669"/>
    <property type="project" value="UniProtKB-SubCell"/>
</dbReference>
<comment type="similarity">
    <text evidence="3">Belongs to the importin beta family. Importin beta-1 subfamily.</text>
</comment>
<keyword evidence="8" id="KW-0539">Nucleus</keyword>
<keyword evidence="4" id="KW-0813">Transport</keyword>
<reference evidence="11" key="1">
    <citation type="submission" date="2018-11" db="EMBL/GenBank/DDBJ databases">
        <authorList>
            <person name="Alioto T."/>
            <person name="Alioto T."/>
        </authorList>
    </citation>
    <scope>NUCLEOTIDE SEQUENCE</scope>
</reference>
<gene>
    <name evidence="11" type="ORF">MGAL_10B008018</name>
</gene>
<evidence type="ECO:0000256" key="9">
    <source>
        <dbReference type="PROSITE-ProRule" id="PRU00103"/>
    </source>
</evidence>
<organism evidence="11 12">
    <name type="scientific">Mytilus galloprovincialis</name>
    <name type="common">Mediterranean mussel</name>
    <dbReference type="NCBI Taxonomy" id="29158"/>
    <lineage>
        <taxon>Eukaryota</taxon>
        <taxon>Metazoa</taxon>
        <taxon>Spiralia</taxon>
        <taxon>Lophotrochozoa</taxon>
        <taxon>Mollusca</taxon>
        <taxon>Bivalvia</taxon>
        <taxon>Autobranchia</taxon>
        <taxon>Pteriomorphia</taxon>
        <taxon>Mytilida</taxon>
        <taxon>Mytiloidea</taxon>
        <taxon>Mytilidae</taxon>
        <taxon>Mytilinae</taxon>
        <taxon>Mytilus</taxon>
    </lineage>
</organism>
<dbReference type="Pfam" id="PF03810">
    <property type="entry name" value="IBN_N"/>
    <property type="match status" value="1"/>
</dbReference>
<dbReference type="Pfam" id="PF13513">
    <property type="entry name" value="HEAT_EZ"/>
    <property type="match status" value="2"/>
</dbReference>
<evidence type="ECO:0000256" key="7">
    <source>
        <dbReference type="ARBA" id="ARBA00022927"/>
    </source>
</evidence>
<sequence>MDLVSILEKTISPDQNELEAAQRFLEEASQNNLQELLKSLSDILRNGANSAVVRMQAGLQLKNALYSKDQTIRQEHQQRWLTFAEEIRNYIKQNVLLALGTETIRPSSAAQCVAYIACTELPHGLWPDLIAALTTNVTNPESTEMMKESTLETIGYICMDIDPEILQTQSNEILTAIVHGMKKEETSNYVRLAATNALLNSLEFTKANFDKETERHFIMQVVCEATQSTETRISGVRVAALQCLVKIMSLYYTYMEHYMGPALFAITMEAMKSDVDEIALQGIEFWSTVCDEEVDLAIELSEAAEQGRPPERTSRFYAKGALQYLCPILLVCLTKQVTGHEELDDDDEWNPCKAAGVCLMLMATCCEDDVVPHVLPFVQKHIRDQDWRYRDAAVMAFGSVLEGPDPQKLKPIVEQAMPMLIELLKDSSVVVRDTAAWTVGRVCELLPDSEELDDDDEWNPCKAAGVCLMLMATCCEDDVVPHVLPFVQKHIRDQDWRYRDAAVMAFGSVLEGPDPQKLKPIVEQAMPMLIELLKDSSVVVRDTAAWTVGRVCELLPDSVIDEKTLNPLLIALVEGLTAEPRVASNVCWAFSSLAEAAYDNAETTDENAEPNTYCLSSYFESVVDKLLQTTDRADGNQHNLRNAAYEALMEMVKNSPKDCYAIVQKTTLIILEKLDRVLQMENIMMASDKAQYNDLQSLLCATLQSVLRKVTPEDAPKISDQVMSALLRMLSSSAQIKTGGVQEDVLLAISTLVEVLGENFLNYMEAFKPYLGVSLKNFEEYTVCLAAVGLVGDLCRALGQKVLPYCDEIMMMLLENLGNSTVHRSVKPQILSVFGDIALAIGPYFKNYLEYVLNTLQQASQAQVDKTDYDMIDYLNELRGGCLEAYTGIVQGLKGEGDQPNADVNLIQPHVGHIMSFMEHIALDEDHSDENVAAACGLIGDLCTAFGASMLPLVDKEPITGLISKGRRGKASKSRTLATWATKEIRKLKNASW</sequence>
<proteinExistence type="inferred from homology"/>
<evidence type="ECO:0000256" key="1">
    <source>
        <dbReference type="ARBA" id="ARBA00004259"/>
    </source>
</evidence>
<name>A0A8B6EVV6_MYTGA</name>
<feature type="repeat" description="HEAT" evidence="9">
    <location>
        <begin position="416"/>
        <end position="454"/>
    </location>
</feature>
<protein>
    <recommendedName>
        <fullName evidence="10">Importin N-terminal domain-containing protein</fullName>
    </recommendedName>
</protein>
<dbReference type="PROSITE" id="PS50077">
    <property type="entry name" value="HEAT_REPEAT"/>
    <property type="match status" value="4"/>
</dbReference>
<feature type="repeat" description="HEAT" evidence="9">
    <location>
        <begin position="374"/>
        <end position="411"/>
    </location>
</feature>
<dbReference type="EMBL" id="UYJE01005689">
    <property type="protein sequence ID" value="VDI39448.1"/>
    <property type="molecule type" value="Genomic_DNA"/>
</dbReference>
<evidence type="ECO:0000313" key="11">
    <source>
        <dbReference type="EMBL" id="VDI39448.1"/>
    </source>
</evidence>
<dbReference type="AlphaFoldDB" id="A0A8B6EVV6"/>
<dbReference type="SMART" id="SM00913">
    <property type="entry name" value="IBN_N"/>
    <property type="match status" value="1"/>
</dbReference>
<dbReference type="Pfam" id="PF25574">
    <property type="entry name" value="TPR_IMB1"/>
    <property type="match status" value="1"/>
</dbReference>
<dbReference type="GO" id="GO:0006606">
    <property type="term" value="P:protein import into nucleus"/>
    <property type="evidence" value="ECO:0007669"/>
    <property type="project" value="InterPro"/>
</dbReference>
<dbReference type="OrthoDB" id="10263328at2759"/>
<dbReference type="InterPro" id="IPR000225">
    <property type="entry name" value="Armadillo"/>
</dbReference>
<keyword evidence="6" id="KW-0677">Repeat</keyword>
<dbReference type="Proteomes" id="UP000596742">
    <property type="component" value="Unassembled WGS sequence"/>
</dbReference>
<accession>A0A8B6EVV6</accession>
<dbReference type="GO" id="GO:0031267">
    <property type="term" value="F:small GTPase binding"/>
    <property type="evidence" value="ECO:0007669"/>
    <property type="project" value="InterPro"/>
</dbReference>
<evidence type="ECO:0000259" key="10">
    <source>
        <dbReference type="PROSITE" id="PS50166"/>
    </source>
</evidence>
<keyword evidence="5" id="KW-0963">Cytoplasm</keyword>
<dbReference type="InterPro" id="IPR058584">
    <property type="entry name" value="IMB1_TNPO1-like_TPR"/>
</dbReference>
<evidence type="ECO:0000256" key="2">
    <source>
        <dbReference type="ARBA" id="ARBA00004496"/>
    </source>
</evidence>
<evidence type="ECO:0000256" key="3">
    <source>
        <dbReference type="ARBA" id="ARBA00010907"/>
    </source>
</evidence>
<dbReference type="Gene3D" id="1.25.10.10">
    <property type="entry name" value="Leucine-rich Repeat Variant"/>
    <property type="match status" value="2"/>
</dbReference>
<dbReference type="PANTHER" id="PTHR10527">
    <property type="entry name" value="IMPORTIN BETA"/>
    <property type="match status" value="1"/>
</dbReference>
<evidence type="ECO:0000256" key="5">
    <source>
        <dbReference type="ARBA" id="ARBA00022490"/>
    </source>
</evidence>
<dbReference type="InterPro" id="IPR016024">
    <property type="entry name" value="ARM-type_fold"/>
</dbReference>
<dbReference type="InterPro" id="IPR001494">
    <property type="entry name" value="Importin-beta_N"/>
</dbReference>
<evidence type="ECO:0000313" key="12">
    <source>
        <dbReference type="Proteomes" id="UP000596742"/>
    </source>
</evidence>
<dbReference type="GO" id="GO:0005635">
    <property type="term" value="C:nuclear envelope"/>
    <property type="evidence" value="ECO:0007669"/>
    <property type="project" value="UniProtKB-SubCell"/>
</dbReference>
<dbReference type="InterPro" id="IPR011989">
    <property type="entry name" value="ARM-like"/>
</dbReference>
<comment type="caution">
    <text evidence="11">The sequence shown here is derived from an EMBL/GenBank/DDBJ whole genome shotgun (WGS) entry which is preliminary data.</text>
</comment>
<dbReference type="PROSITE" id="PS50166">
    <property type="entry name" value="IMPORTIN_B_NT"/>
    <property type="match status" value="1"/>
</dbReference>
<keyword evidence="7" id="KW-0653">Protein transport</keyword>
<feature type="repeat" description="HEAT" evidence="9">
    <location>
        <begin position="483"/>
        <end position="520"/>
    </location>
</feature>
<dbReference type="SMART" id="SM00185">
    <property type="entry name" value="ARM"/>
    <property type="match status" value="4"/>
</dbReference>